<dbReference type="EMBL" id="VDLX02000028">
    <property type="protein sequence ID" value="KAB8186919.1"/>
    <property type="molecule type" value="Genomic_DNA"/>
</dbReference>
<comment type="caution">
    <text evidence="1">The sequence shown here is derived from an EMBL/GenBank/DDBJ whole genome shotgun (WGS) entry which is preliminary data.</text>
</comment>
<dbReference type="RefSeq" id="WP_139637583.1">
    <property type="nucleotide sequence ID" value="NZ_VDLX02000028.1"/>
</dbReference>
<gene>
    <name evidence="1" type="ORF">FH608_046370</name>
</gene>
<accession>A0A5C4V5Z7</accession>
<dbReference type="AlphaFoldDB" id="A0A5C4V5Z7"/>
<reference evidence="1 2" key="1">
    <citation type="submission" date="2019-10" db="EMBL/GenBank/DDBJ databases">
        <title>Nonomuraea sp. nov., isolated from Phyllanthus amarus.</title>
        <authorList>
            <person name="Klykleung N."/>
            <person name="Tanasupawat S."/>
        </authorList>
    </citation>
    <scope>NUCLEOTIDE SEQUENCE [LARGE SCALE GENOMIC DNA]</scope>
    <source>
        <strain evidence="1 2">PA1-10</strain>
    </source>
</reference>
<evidence type="ECO:0000313" key="1">
    <source>
        <dbReference type="EMBL" id="KAB8186919.1"/>
    </source>
</evidence>
<evidence type="ECO:0000313" key="2">
    <source>
        <dbReference type="Proteomes" id="UP000312512"/>
    </source>
</evidence>
<name>A0A5C4V5Z7_9ACTN</name>
<protein>
    <submittedName>
        <fullName evidence="1">Uncharacterized protein</fullName>
    </submittedName>
</protein>
<dbReference type="Proteomes" id="UP000312512">
    <property type="component" value="Unassembled WGS sequence"/>
</dbReference>
<sequence length="168" mass="18340">MSDAKTEKTIGDELRETAAKLRRVSAGTTEGRWVCGQMEEREDYSTQVAVSAEHTLVAEINLSTRDSAWRYMRDQAVRDGQWIALASPALAEPLASWLEQAAEEFDREVITDTPECPNCGEGCAGHPDALVHDEGCGNWLADADAPGLRCECFDRPLAVARVLNGTTS</sequence>
<proteinExistence type="predicted"/>
<organism evidence="1 2">
    <name type="scientific">Nonomuraea phyllanthi</name>
    <dbReference type="NCBI Taxonomy" id="2219224"/>
    <lineage>
        <taxon>Bacteria</taxon>
        <taxon>Bacillati</taxon>
        <taxon>Actinomycetota</taxon>
        <taxon>Actinomycetes</taxon>
        <taxon>Streptosporangiales</taxon>
        <taxon>Streptosporangiaceae</taxon>
        <taxon>Nonomuraea</taxon>
    </lineage>
</organism>
<keyword evidence="2" id="KW-1185">Reference proteome</keyword>